<feature type="region of interest" description="Disordered" evidence="1">
    <location>
        <begin position="150"/>
        <end position="173"/>
    </location>
</feature>
<comment type="caution">
    <text evidence="2">The sequence shown here is derived from an EMBL/GenBank/DDBJ whole genome shotgun (WGS) entry which is preliminary data.</text>
</comment>
<organism evidence="2 3">
    <name type="scientific">Blastopirellula marina</name>
    <dbReference type="NCBI Taxonomy" id="124"/>
    <lineage>
        <taxon>Bacteria</taxon>
        <taxon>Pseudomonadati</taxon>
        <taxon>Planctomycetota</taxon>
        <taxon>Planctomycetia</taxon>
        <taxon>Pirellulales</taxon>
        <taxon>Pirellulaceae</taxon>
        <taxon>Blastopirellula</taxon>
    </lineage>
</organism>
<name>A0A2S8GQK8_9BACT</name>
<dbReference type="RefSeq" id="WP_105334841.1">
    <property type="nucleotide sequence ID" value="NZ_PUHZ01000008.1"/>
</dbReference>
<feature type="compositionally biased region" description="Basic residues" evidence="1">
    <location>
        <begin position="150"/>
        <end position="161"/>
    </location>
</feature>
<dbReference type="AlphaFoldDB" id="A0A2S8GQK8"/>
<protein>
    <submittedName>
        <fullName evidence="2">Uncharacterized protein</fullName>
    </submittedName>
</protein>
<gene>
    <name evidence="2" type="ORF">C5Y93_07730</name>
</gene>
<evidence type="ECO:0000313" key="3">
    <source>
        <dbReference type="Proteomes" id="UP000237819"/>
    </source>
</evidence>
<reference evidence="2 3" key="1">
    <citation type="submission" date="2018-02" db="EMBL/GenBank/DDBJ databases">
        <title>Comparative genomes isolates from brazilian mangrove.</title>
        <authorList>
            <person name="Araujo J.E."/>
            <person name="Taketani R.G."/>
            <person name="Silva M.C.P."/>
            <person name="Loureco M.V."/>
            <person name="Andreote F.D."/>
        </authorList>
    </citation>
    <scope>NUCLEOTIDE SEQUENCE [LARGE SCALE GENOMIC DNA]</scope>
    <source>
        <strain evidence="2 3">Nap-Phe MGV</strain>
    </source>
</reference>
<evidence type="ECO:0000256" key="1">
    <source>
        <dbReference type="SAM" id="MobiDB-lite"/>
    </source>
</evidence>
<proteinExistence type="predicted"/>
<accession>A0A2S8GQK8</accession>
<evidence type="ECO:0000313" key="2">
    <source>
        <dbReference type="EMBL" id="PQO46715.1"/>
    </source>
</evidence>
<dbReference type="EMBL" id="PUHZ01000008">
    <property type="protein sequence ID" value="PQO46715.1"/>
    <property type="molecule type" value="Genomic_DNA"/>
</dbReference>
<sequence length="231" mass="26276">MMKRDDFEELVRLLRAWLQSEGTDAKRTHSRLRDWADRHSRESVQGVSDSLALASGLDIERQGYSRWVMEIGNRDGKTFFSAIDAIDHLLRRIVEAGADTAADAITTGKHPWSARIPLVDIDRSLVALRSRLGEELKHLDRELRDEHSRLVKVSKPAKPRGKGRDSIDSGAQSKRVHELLRSKEFNLTIESSAKDFVDSAKVKWPDKVMIRIGTVKTILNTLREQTKRTEA</sequence>
<dbReference type="Proteomes" id="UP000237819">
    <property type="component" value="Unassembled WGS sequence"/>
</dbReference>